<organism evidence="1">
    <name type="scientific">Arundo donax</name>
    <name type="common">Giant reed</name>
    <name type="synonym">Donax arundinaceus</name>
    <dbReference type="NCBI Taxonomy" id="35708"/>
    <lineage>
        <taxon>Eukaryota</taxon>
        <taxon>Viridiplantae</taxon>
        <taxon>Streptophyta</taxon>
        <taxon>Embryophyta</taxon>
        <taxon>Tracheophyta</taxon>
        <taxon>Spermatophyta</taxon>
        <taxon>Magnoliopsida</taxon>
        <taxon>Liliopsida</taxon>
        <taxon>Poales</taxon>
        <taxon>Poaceae</taxon>
        <taxon>PACMAD clade</taxon>
        <taxon>Arundinoideae</taxon>
        <taxon>Arundineae</taxon>
        <taxon>Arundo</taxon>
    </lineage>
</organism>
<accession>A0A0A9FS31</accession>
<evidence type="ECO:0000313" key="1">
    <source>
        <dbReference type="EMBL" id="JAE13106.1"/>
    </source>
</evidence>
<reference evidence="1" key="1">
    <citation type="submission" date="2014-09" db="EMBL/GenBank/DDBJ databases">
        <authorList>
            <person name="Magalhaes I.L.F."/>
            <person name="Oliveira U."/>
            <person name="Santos F.R."/>
            <person name="Vidigal T.H.D.A."/>
            <person name="Brescovit A.D."/>
            <person name="Santos A.J."/>
        </authorList>
    </citation>
    <scope>NUCLEOTIDE SEQUENCE</scope>
    <source>
        <tissue evidence="1">Shoot tissue taken approximately 20 cm above the soil surface</tissue>
    </source>
</reference>
<dbReference type="EMBL" id="GBRH01184790">
    <property type="protein sequence ID" value="JAE13106.1"/>
    <property type="molecule type" value="Transcribed_RNA"/>
</dbReference>
<protein>
    <submittedName>
        <fullName evidence="1">Uncharacterized protein</fullName>
    </submittedName>
</protein>
<dbReference type="AlphaFoldDB" id="A0A0A9FS31"/>
<reference evidence="1" key="2">
    <citation type="journal article" date="2015" name="Data Brief">
        <title>Shoot transcriptome of the giant reed, Arundo donax.</title>
        <authorList>
            <person name="Barrero R.A."/>
            <person name="Guerrero F.D."/>
            <person name="Moolhuijzen P."/>
            <person name="Goolsby J.A."/>
            <person name="Tidwell J."/>
            <person name="Bellgard S.E."/>
            <person name="Bellgard M.I."/>
        </authorList>
    </citation>
    <scope>NUCLEOTIDE SEQUENCE</scope>
    <source>
        <tissue evidence="1">Shoot tissue taken approximately 20 cm above the soil surface</tissue>
    </source>
</reference>
<name>A0A0A9FS31_ARUDO</name>
<sequence>MTTAMVSNVGYDTTVFAGGNKRFYFSICISLDSSIAWAH</sequence>
<proteinExistence type="predicted"/>